<evidence type="ECO:0000313" key="16">
    <source>
        <dbReference type="Proteomes" id="UP000289152"/>
    </source>
</evidence>
<feature type="compositionally biased region" description="Basic and acidic residues" evidence="10">
    <location>
        <begin position="781"/>
        <end position="797"/>
    </location>
</feature>
<feature type="compositionally biased region" description="Basic residues" evidence="10">
    <location>
        <begin position="769"/>
        <end position="780"/>
    </location>
</feature>
<dbReference type="InterPro" id="IPR036427">
    <property type="entry name" value="Bromodomain-like_sf"/>
</dbReference>
<dbReference type="InterPro" id="IPR001965">
    <property type="entry name" value="Znf_PHD"/>
</dbReference>
<dbReference type="PROSITE" id="PS50014">
    <property type="entry name" value="BROMODOMAIN_2"/>
    <property type="match status" value="1"/>
</dbReference>
<feature type="domain" description="PWWP" evidence="13">
    <location>
        <begin position="1025"/>
        <end position="1093"/>
    </location>
</feature>
<dbReference type="Gene3D" id="3.30.40.10">
    <property type="entry name" value="Zinc/RING finger domain, C3HC4 (zinc finger)"/>
    <property type="match status" value="2"/>
</dbReference>
<dbReference type="PROSITE" id="PS50812">
    <property type="entry name" value="PWWP"/>
    <property type="match status" value="1"/>
</dbReference>
<comment type="caution">
    <text evidence="15">The sequence shown here is derived from an EMBL/GenBank/DDBJ whole genome shotgun (WGS) entry which is preliminary data.</text>
</comment>
<dbReference type="InterPro" id="IPR019542">
    <property type="entry name" value="Enhancer_polycomb-like_N"/>
</dbReference>
<feature type="domain" description="PHD-type" evidence="14">
    <location>
        <begin position="201"/>
        <end position="313"/>
    </location>
</feature>
<name>A0A4Q1BFP8_TREME</name>
<keyword evidence="16" id="KW-1185">Reference proteome</keyword>
<feature type="compositionally biased region" description="Polar residues" evidence="10">
    <location>
        <begin position="752"/>
        <end position="761"/>
    </location>
</feature>
<dbReference type="STRING" id="5217.A0A4Q1BFP8"/>
<dbReference type="Pfam" id="PF00855">
    <property type="entry name" value="PWWP"/>
    <property type="match status" value="1"/>
</dbReference>
<feature type="compositionally biased region" description="Acidic residues" evidence="10">
    <location>
        <begin position="966"/>
        <end position="996"/>
    </location>
</feature>
<evidence type="ECO:0000256" key="8">
    <source>
        <dbReference type="PROSITE-ProRule" id="PRU00035"/>
    </source>
</evidence>
<feature type="region of interest" description="Disordered" evidence="10">
    <location>
        <begin position="861"/>
        <end position="1021"/>
    </location>
</feature>
<keyword evidence="6 8" id="KW-0103">Bromodomain</keyword>
<evidence type="ECO:0000256" key="9">
    <source>
        <dbReference type="PROSITE-ProRule" id="PRU00146"/>
    </source>
</evidence>
<dbReference type="InterPro" id="IPR019786">
    <property type="entry name" value="Zinc_finger_PHD-type_CS"/>
</dbReference>
<dbReference type="InterPro" id="IPR050701">
    <property type="entry name" value="Histone_Mod_Regulator"/>
</dbReference>
<evidence type="ECO:0000259" key="14">
    <source>
        <dbReference type="PROSITE" id="PS51805"/>
    </source>
</evidence>
<evidence type="ECO:0000256" key="2">
    <source>
        <dbReference type="ARBA" id="ARBA00022723"/>
    </source>
</evidence>
<feature type="compositionally biased region" description="Acidic residues" evidence="10">
    <location>
        <begin position="326"/>
        <end position="343"/>
    </location>
</feature>
<keyword evidence="5" id="KW-0862">Zinc</keyword>
<dbReference type="VEuPathDB" id="FungiDB:TREMEDRAFT_74868"/>
<dbReference type="PRINTS" id="PR00503">
    <property type="entry name" value="BROMODOMAIN"/>
</dbReference>
<dbReference type="InterPro" id="IPR001487">
    <property type="entry name" value="Bromodomain"/>
</dbReference>
<evidence type="ECO:0000259" key="12">
    <source>
        <dbReference type="PROSITE" id="PS50016"/>
    </source>
</evidence>
<dbReference type="PROSITE" id="PS50016">
    <property type="entry name" value="ZF_PHD_2"/>
    <property type="match status" value="1"/>
</dbReference>
<dbReference type="EMBL" id="SDIL01000140">
    <property type="protein sequence ID" value="RXK35381.1"/>
    <property type="molecule type" value="Genomic_DNA"/>
</dbReference>
<feature type="compositionally biased region" description="Polar residues" evidence="10">
    <location>
        <begin position="897"/>
        <end position="910"/>
    </location>
</feature>
<feature type="domain" description="Bromo" evidence="11">
    <location>
        <begin position="512"/>
        <end position="582"/>
    </location>
</feature>
<dbReference type="FunFam" id="3.30.40.10:FF:000008">
    <property type="entry name" value="Bromodomain containing 1, isoform CRA_a"/>
    <property type="match status" value="1"/>
</dbReference>
<dbReference type="SMART" id="SM00249">
    <property type="entry name" value="PHD"/>
    <property type="match status" value="2"/>
</dbReference>
<accession>A0A4Q1BFP8</accession>
<evidence type="ECO:0008006" key="17">
    <source>
        <dbReference type="Google" id="ProtNLM"/>
    </source>
</evidence>
<protein>
    <recommendedName>
        <fullName evidence="17">NuA3 HAT complex component NTO1</fullName>
    </recommendedName>
</protein>
<proteinExistence type="predicted"/>
<organism evidence="15 16">
    <name type="scientific">Tremella mesenterica</name>
    <name type="common">Jelly fungus</name>
    <dbReference type="NCBI Taxonomy" id="5217"/>
    <lineage>
        <taxon>Eukaryota</taxon>
        <taxon>Fungi</taxon>
        <taxon>Dikarya</taxon>
        <taxon>Basidiomycota</taxon>
        <taxon>Agaricomycotina</taxon>
        <taxon>Tremellomycetes</taxon>
        <taxon>Tremellales</taxon>
        <taxon>Tremellaceae</taxon>
        <taxon>Tremella</taxon>
    </lineage>
</organism>
<keyword evidence="3" id="KW-0677">Repeat</keyword>
<evidence type="ECO:0000256" key="10">
    <source>
        <dbReference type="SAM" id="MobiDB-lite"/>
    </source>
</evidence>
<dbReference type="InterPro" id="IPR034732">
    <property type="entry name" value="EPHD"/>
</dbReference>
<evidence type="ECO:0000256" key="5">
    <source>
        <dbReference type="ARBA" id="ARBA00022833"/>
    </source>
</evidence>
<dbReference type="SUPFAM" id="SSF57903">
    <property type="entry name" value="FYVE/PHD zinc finger"/>
    <property type="match status" value="1"/>
</dbReference>
<evidence type="ECO:0000256" key="4">
    <source>
        <dbReference type="ARBA" id="ARBA00022771"/>
    </source>
</evidence>
<evidence type="ECO:0000256" key="1">
    <source>
        <dbReference type="ARBA" id="ARBA00004123"/>
    </source>
</evidence>
<dbReference type="InParanoid" id="A0A4Q1BFP8"/>
<sequence length="1135" mass="129505">MPKLETAADQQYLHQLPKVSFRIVNEQVGPKSIPSEQIRHYGCVSPSDLTWREYLLMIDTDGSDFERPEHYIRYIEPIEAELAVQVEYDMDEQDKEWLDAVNAERTKDQSGPISYEVFEIIMDKLEKEWFNLIKRIPQPASHLPVEDSRCAVCDDGEGENSNAIVFCDGCNLAVHQDCYGVPYIPEGQWLCRKCTVSPENPVSCLFCPNEGGAFKQTTTGHWAHLLCAIWIPELIVGNPIYMEPVDGVETIPKNRWKLTCSLCREKVGACIQCADRSCFVAFHVTCARQHGLLMSNRTHNTDELLKAYCQKHLPVSFTYDARGSDNEDDLGSEYTEDDDEDEVEVTRPSRPRKKSAPPHCRATGPVTTKSARAHTKSYRPGPPIVPRMVVNKIEEYVAKISIRKRRPFLERVCRYWSLKREARRGAPLLKRLHLEPWTASSASRQQSEADKARKLKFLQKLRMDLDTVRTLCESVRKREKEKLRQTQVIKEIIDSFIFPLYGKLRITLDKISAMDKGELFLRPVNINEVPDYATVVKEPMCWLEIDDRLEKNTYLNIAEFKRDICLVLDNAMLYNNPDTPFHKTAKRIKNNAQPLLDELDHLTSHSANISQQSSNEPQSFPTVGDLEPSEMLLRCLLEPSKDDAGPDILGSIFGFALEKPKLPTPQLPSKTKIPKKVLTAAERKAKWEERDAKHKEMKERLGRSTRAAEAAEKALYEQVGYVPSSDHVDPESLTTLNRRRSGRVKLVETTEDQQSVPSVEGQSGDMVVRRQKGKQGKGKKKEVESGEVDKEDDKDVEGGDGDVEDVKPQHKIQRGVAGIETFAIMSDKERRKRERELELVTDQVDSQDLFKRFNIGWVLPEGSKRRRSERVEIDVKTPSTGKSVKPVSRSDLKETPISISRLNSGSLSPLPQSPDVRQRQAEPVSTSKKRKAPENVSASRTRKKSKFEPDVKTDSTPRTNKRKPVEEEEGEEEVDIDEEGEEVNTDEDEENEEEGSVQDTTTESMSKSRSGKKKGDEMDDEKYPNRTLVWAKTFSYPYFPAEILNPSMNVNEIPRSVMNKKPSNRKTWLVRFYDPSNSFAWIGEDRLDLLGESDEIDEMYNAGKERKGGKSFKTNHIRQGVRKAYKIALSQREVE</sequence>
<dbReference type="Pfam" id="PF10513">
    <property type="entry name" value="EPL1"/>
    <property type="match status" value="1"/>
</dbReference>
<dbReference type="GO" id="GO:0006325">
    <property type="term" value="P:chromatin organization"/>
    <property type="evidence" value="ECO:0007669"/>
    <property type="project" value="UniProtKB-ARBA"/>
</dbReference>
<dbReference type="Gene3D" id="1.20.920.10">
    <property type="entry name" value="Bromodomain-like"/>
    <property type="match status" value="1"/>
</dbReference>
<dbReference type="InterPro" id="IPR013083">
    <property type="entry name" value="Znf_RING/FYVE/PHD"/>
</dbReference>
<dbReference type="SMART" id="SM00293">
    <property type="entry name" value="PWWP"/>
    <property type="match status" value="1"/>
</dbReference>
<dbReference type="PROSITE" id="PS01359">
    <property type="entry name" value="ZF_PHD_1"/>
    <property type="match status" value="1"/>
</dbReference>
<dbReference type="GO" id="GO:0005634">
    <property type="term" value="C:nucleus"/>
    <property type="evidence" value="ECO:0007669"/>
    <property type="project" value="UniProtKB-SubCell"/>
</dbReference>
<evidence type="ECO:0000313" key="15">
    <source>
        <dbReference type="EMBL" id="RXK35381.1"/>
    </source>
</evidence>
<dbReference type="Gene3D" id="2.30.30.140">
    <property type="match status" value="1"/>
</dbReference>
<feature type="compositionally biased region" description="Basic and acidic residues" evidence="10">
    <location>
        <begin position="946"/>
        <end position="955"/>
    </location>
</feature>
<feature type="region of interest" description="Disordered" evidence="10">
    <location>
        <begin position="722"/>
        <end position="818"/>
    </location>
</feature>
<dbReference type="CDD" id="cd15492">
    <property type="entry name" value="PHD_BRPF_JADE_like"/>
    <property type="match status" value="1"/>
</dbReference>
<keyword evidence="4 9" id="KW-0863">Zinc-finger</keyword>
<dbReference type="SMART" id="SM00297">
    <property type="entry name" value="BROMO"/>
    <property type="match status" value="1"/>
</dbReference>
<keyword evidence="2" id="KW-0479">Metal-binding</keyword>
<dbReference type="GO" id="GO:0008270">
    <property type="term" value="F:zinc ion binding"/>
    <property type="evidence" value="ECO:0007669"/>
    <property type="project" value="UniProtKB-KW"/>
</dbReference>
<dbReference type="CDD" id="cd05839">
    <property type="entry name" value="PWWP_BRPF"/>
    <property type="match status" value="1"/>
</dbReference>
<dbReference type="SUPFAM" id="SSF47370">
    <property type="entry name" value="Bromodomain"/>
    <property type="match status" value="1"/>
</dbReference>
<dbReference type="SUPFAM" id="SSF63748">
    <property type="entry name" value="Tudor/PWWP/MBT"/>
    <property type="match status" value="1"/>
</dbReference>
<reference evidence="15 16" key="1">
    <citation type="submission" date="2016-06" db="EMBL/GenBank/DDBJ databases">
        <title>Evolution of pathogenesis and genome organization in the Tremellales.</title>
        <authorList>
            <person name="Cuomo C."/>
            <person name="Litvintseva A."/>
            <person name="Heitman J."/>
            <person name="Chen Y."/>
            <person name="Sun S."/>
            <person name="Springer D."/>
            <person name="Dromer F."/>
            <person name="Young S."/>
            <person name="Zeng Q."/>
            <person name="Chapman S."/>
            <person name="Gujja S."/>
            <person name="Saif S."/>
            <person name="Birren B."/>
        </authorList>
    </citation>
    <scope>NUCLEOTIDE SEQUENCE [LARGE SCALE GENOMIC DNA]</scope>
    <source>
        <strain evidence="15 16">ATCC 28783</strain>
    </source>
</reference>
<feature type="region of interest" description="Disordered" evidence="10">
    <location>
        <begin position="684"/>
        <end position="706"/>
    </location>
</feature>
<dbReference type="OrthoDB" id="20839at2759"/>
<dbReference type="FunFam" id="3.30.40.10:FF:000007">
    <property type="entry name" value="Bromodomain containing 1, isoform CRA_b"/>
    <property type="match status" value="1"/>
</dbReference>
<dbReference type="Pfam" id="PF13831">
    <property type="entry name" value="PHD_2"/>
    <property type="match status" value="1"/>
</dbReference>
<dbReference type="GO" id="GO:0006357">
    <property type="term" value="P:regulation of transcription by RNA polymerase II"/>
    <property type="evidence" value="ECO:0007669"/>
    <property type="project" value="TreeGrafter"/>
</dbReference>
<evidence type="ECO:0000256" key="7">
    <source>
        <dbReference type="ARBA" id="ARBA00023242"/>
    </source>
</evidence>
<dbReference type="Proteomes" id="UP000289152">
    <property type="component" value="Unassembled WGS sequence"/>
</dbReference>
<evidence type="ECO:0000256" key="6">
    <source>
        <dbReference type="ARBA" id="ARBA00023117"/>
    </source>
</evidence>
<dbReference type="InterPro" id="IPR011011">
    <property type="entry name" value="Znf_FYVE_PHD"/>
</dbReference>
<evidence type="ECO:0000259" key="11">
    <source>
        <dbReference type="PROSITE" id="PS50014"/>
    </source>
</evidence>
<dbReference type="Pfam" id="PF00439">
    <property type="entry name" value="Bromodomain"/>
    <property type="match status" value="1"/>
</dbReference>
<dbReference type="AlphaFoldDB" id="A0A4Q1BFP8"/>
<feature type="compositionally biased region" description="Basic and acidic residues" evidence="10">
    <location>
        <begin position="684"/>
        <end position="702"/>
    </location>
</feature>
<feature type="domain" description="PHD-type" evidence="12">
    <location>
        <begin position="147"/>
        <end position="197"/>
    </location>
</feature>
<feature type="region of interest" description="Disordered" evidence="10">
    <location>
        <begin position="321"/>
        <end position="380"/>
    </location>
</feature>
<gene>
    <name evidence="15" type="ORF">M231_07371</name>
</gene>
<dbReference type="PANTHER" id="PTHR13793:SF107">
    <property type="entry name" value="BROMODOMAIN-CONTAINING PROTEIN HOMOLOG"/>
    <property type="match status" value="1"/>
</dbReference>
<dbReference type="InterPro" id="IPR019787">
    <property type="entry name" value="Znf_PHD-finger"/>
</dbReference>
<dbReference type="InterPro" id="IPR000313">
    <property type="entry name" value="PWWP_dom"/>
</dbReference>
<evidence type="ECO:0000256" key="3">
    <source>
        <dbReference type="ARBA" id="ARBA00022737"/>
    </source>
</evidence>
<comment type="subcellular location">
    <subcellularLocation>
        <location evidence="1">Nucleus</location>
    </subcellularLocation>
</comment>
<dbReference type="Pfam" id="PF13832">
    <property type="entry name" value="zf-HC5HC2H_2"/>
    <property type="match status" value="1"/>
</dbReference>
<dbReference type="PANTHER" id="PTHR13793">
    <property type="entry name" value="PHD FINGER PROTEINS"/>
    <property type="match status" value="1"/>
</dbReference>
<keyword evidence="7" id="KW-0539">Nucleus</keyword>
<dbReference type="PROSITE" id="PS51805">
    <property type="entry name" value="EPHD"/>
    <property type="match status" value="1"/>
</dbReference>
<evidence type="ECO:0000259" key="13">
    <source>
        <dbReference type="PROSITE" id="PS50812"/>
    </source>
</evidence>